<dbReference type="PROSITE" id="PS00445">
    <property type="entry name" value="FGGY_KINASES_2"/>
    <property type="match status" value="1"/>
</dbReference>
<feature type="domain" description="Carbohydrate kinase FGGY N-terminal" evidence="4">
    <location>
        <begin position="4"/>
        <end position="245"/>
    </location>
</feature>
<dbReference type="SUPFAM" id="SSF53067">
    <property type="entry name" value="Actin-like ATPase domain"/>
    <property type="match status" value="2"/>
</dbReference>
<dbReference type="PANTHER" id="PTHR43095:SF2">
    <property type="entry name" value="GLUCONOKINASE"/>
    <property type="match status" value="1"/>
</dbReference>
<dbReference type="KEGG" id="psyt:DSAG12_00947"/>
<gene>
    <name evidence="6" type="ORF">DSAG12_00947</name>
</gene>
<evidence type="ECO:0000313" key="7">
    <source>
        <dbReference type="Proteomes" id="UP000321408"/>
    </source>
</evidence>
<dbReference type="EMBL" id="CP042905">
    <property type="protein sequence ID" value="QEE15124.1"/>
    <property type="molecule type" value="Genomic_DNA"/>
</dbReference>
<dbReference type="GO" id="GO:0005975">
    <property type="term" value="P:carbohydrate metabolic process"/>
    <property type="evidence" value="ECO:0007669"/>
    <property type="project" value="InterPro"/>
</dbReference>
<evidence type="ECO:0000259" key="5">
    <source>
        <dbReference type="Pfam" id="PF02782"/>
    </source>
</evidence>
<dbReference type="RefSeq" id="WP_147662046.1">
    <property type="nucleotide sequence ID" value="NZ_CP042905.2"/>
</dbReference>
<dbReference type="InterPro" id="IPR018485">
    <property type="entry name" value="FGGY_C"/>
</dbReference>
<dbReference type="Proteomes" id="UP000321408">
    <property type="component" value="Chromosome"/>
</dbReference>
<accession>A0A5B9D7M8</accession>
<evidence type="ECO:0000256" key="2">
    <source>
        <dbReference type="ARBA" id="ARBA00022777"/>
    </source>
</evidence>
<evidence type="ECO:0000256" key="3">
    <source>
        <dbReference type="RuleBase" id="RU003733"/>
    </source>
</evidence>
<protein>
    <submittedName>
        <fullName evidence="6">FGGY-family carbohydrate kinase</fullName>
        <ecNumber evidence="6">2.7.1.-</ecNumber>
    </submittedName>
</protein>
<dbReference type="AlphaFoldDB" id="A0A5B9D7M8"/>
<evidence type="ECO:0000256" key="1">
    <source>
        <dbReference type="ARBA" id="ARBA00022679"/>
    </source>
</evidence>
<dbReference type="PIRSF" id="PIRSF000538">
    <property type="entry name" value="GlpK"/>
    <property type="match status" value="1"/>
</dbReference>
<dbReference type="InterPro" id="IPR043129">
    <property type="entry name" value="ATPase_NBD"/>
</dbReference>
<dbReference type="InterPro" id="IPR050406">
    <property type="entry name" value="FGGY_Carb_Kinase"/>
</dbReference>
<dbReference type="InterPro" id="IPR018483">
    <property type="entry name" value="Carb_kinase_FGGY_CS"/>
</dbReference>
<dbReference type="InterPro" id="IPR018484">
    <property type="entry name" value="FGGY_N"/>
</dbReference>
<keyword evidence="1 3" id="KW-0808">Transferase</keyword>
<dbReference type="GO" id="GO:0004370">
    <property type="term" value="F:glycerol kinase activity"/>
    <property type="evidence" value="ECO:0007669"/>
    <property type="project" value="UniProtKB-EC"/>
</dbReference>
<feature type="domain" description="Carbohydrate kinase FGGY C-terminal" evidence="5">
    <location>
        <begin position="254"/>
        <end position="455"/>
    </location>
</feature>
<dbReference type="Gene3D" id="3.30.420.40">
    <property type="match status" value="2"/>
</dbReference>
<reference evidence="6 7" key="1">
    <citation type="journal article" date="2020" name="Nature">
        <title>Isolation of an archaeon at the prokaryote-eukaryote interface.</title>
        <authorList>
            <person name="Imachi H."/>
            <person name="Nobu M.K."/>
            <person name="Nakahara N."/>
            <person name="Morono Y."/>
            <person name="Ogawara M."/>
            <person name="Takaki Y."/>
            <person name="Takano Y."/>
            <person name="Uematsu K."/>
            <person name="Ikuta T."/>
            <person name="Ito M."/>
            <person name="Matsui Y."/>
            <person name="Miyazaki M."/>
            <person name="Murata K."/>
            <person name="Saito Y."/>
            <person name="Sakai S."/>
            <person name="Song C."/>
            <person name="Tasumi E."/>
            <person name="Yamanaka Y."/>
            <person name="Yamaguchi T."/>
            <person name="Kamagata Y."/>
            <person name="Tamaki H."/>
            <person name="Takai K."/>
        </authorList>
    </citation>
    <scope>NUCLEOTIDE SEQUENCE [LARGE SCALE GENOMIC DNA]</scope>
    <source>
        <strain evidence="6 7">MK-D1</strain>
    </source>
</reference>
<dbReference type="Pfam" id="PF02782">
    <property type="entry name" value="FGGY_C"/>
    <property type="match status" value="1"/>
</dbReference>
<organism evidence="6 7">
    <name type="scientific">Promethearchaeum syntrophicum</name>
    <dbReference type="NCBI Taxonomy" id="2594042"/>
    <lineage>
        <taxon>Archaea</taxon>
        <taxon>Promethearchaeati</taxon>
        <taxon>Promethearchaeota</taxon>
        <taxon>Promethearchaeia</taxon>
        <taxon>Promethearchaeales</taxon>
        <taxon>Promethearchaeaceae</taxon>
        <taxon>Promethearchaeum</taxon>
    </lineage>
</organism>
<evidence type="ECO:0000259" key="4">
    <source>
        <dbReference type="Pfam" id="PF00370"/>
    </source>
</evidence>
<dbReference type="OrthoDB" id="26592at2157"/>
<keyword evidence="2 3" id="KW-0418">Kinase</keyword>
<evidence type="ECO:0000313" key="6">
    <source>
        <dbReference type="EMBL" id="QEE15124.1"/>
    </source>
</evidence>
<reference evidence="6 7" key="2">
    <citation type="journal article" date="2024" name="Int. J. Syst. Evol. Microbiol.">
        <title>Promethearchaeum syntrophicum gen. nov., sp. nov., an anaerobic, obligately syntrophic archaeon, the first isolate of the lineage 'Asgard' archaea, and proposal of the new archaeal phylum Promethearchaeota phyl. nov. and kingdom Promethearchaeati regn. nov.</title>
        <authorList>
            <person name="Imachi H."/>
            <person name="Nobu M.K."/>
            <person name="Kato S."/>
            <person name="Takaki Y."/>
            <person name="Miyazaki M."/>
            <person name="Miyata M."/>
            <person name="Ogawara M."/>
            <person name="Saito Y."/>
            <person name="Sakai S."/>
            <person name="Tahara Y.O."/>
            <person name="Takano Y."/>
            <person name="Tasumi E."/>
            <person name="Uematsu K."/>
            <person name="Yoshimura T."/>
            <person name="Itoh T."/>
            <person name="Ohkuma M."/>
            <person name="Takai K."/>
        </authorList>
    </citation>
    <scope>NUCLEOTIDE SEQUENCE [LARGE SCALE GENOMIC DNA]</scope>
    <source>
        <strain evidence="6 7">MK-D1</strain>
    </source>
</reference>
<dbReference type="PANTHER" id="PTHR43095">
    <property type="entry name" value="SUGAR KINASE"/>
    <property type="match status" value="1"/>
</dbReference>
<comment type="similarity">
    <text evidence="3">Belongs to the FGGY kinase family.</text>
</comment>
<proteinExistence type="inferred from homology"/>
<dbReference type="InterPro" id="IPR000577">
    <property type="entry name" value="Carb_kinase_FGGY"/>
</dbReference>
<dbReference type="PROSITE" id="PS00933">
    <property type="entry name" value="FGGY_KINASES_1"/>
    <property type="match status" value="1"/>
</dbReference>
<dbReference type="EC" id="2.7.1.-" evidence="6"/>
<dbReference type="Pfam" id="PF00370">
    <property type="entry name" value="FGGY_N"/>
    <property type="match status" value="1"/>
</dbReference>
<name>A0A5B9D7M8_9ARCH</name>
<keyword evidence="7" id="KW-1185">Reference proteome</keyword>
<dbReference type="CDD" id="cd07779">
    <property type="entry name" value="ASKHA_NBD_FGGY_YgcE-like"/>
    <property type="match status" value="1"/>
</dbReference>
<dbReference type="GeneID" id="41328946"/>
<sequence>MSKYVAALDIGTTGTRCIIFDLAGNEHGRDYEEWESFYPTTVMVEQDADLWWKAVKKTIVNAIKNAKIDRDDILSVAITNQRETIVPVDSNGEPLFNAIVWQDRRTTEECNWIKGNIGIDKIYNTTGLTVDPYFSGSKILWFKNHKPEIYSKTYKFLLVHDYILYKLTGKYITDHSNASRTMLFDINSLKWSDSIGSLMGIDLDKMPEALPSGKEIGNIISSNTGFSTKTKVITGGGDQQCAALGVGVVKSGRMKCTTGTGSFILGYLDKPTFDKDKRVLCSCAAIPGKWVQEASIFTSGAVLRWFRDNIGAEERLKAEKELEMGRKIDPYELITKKAETSPVGANGLVLIPHFIGAGAPHWNPYARGVILGLTLGHKTADLYRAVLEGVAMEVKKSLNVFQSLGMNPSEMRITGGGSRSNLWNQIMADVLGIPCGRGELEESTAVGASILASYGAGEFSDLIKAAENMVKINKKWTPNPNNTERYAKLFKISENLYDKLNRTGIYDELAKFSI</sequence>